<protein>
    <recommendedName>
        <fullName evidence="3">Transposase Tc1-like domain-containing protein</fullName>
    </recommendedName>
</protein>
<proteinExistence type="predicted"/>
<evidence type="ECO:0008006" key="3">
    <source>
        <dbReference type="Google" id="ProtNLM"/>
    </source>
</evidence>
<keyword evidence="2" id="KW-1185">Reference proteome</keyword>
<dbReference type="Proteomes" id="UP001176940">
    <property type="component" value="Unassembled WGS sequence"/>
</dbReference>
<name>A0ABN9L709_9NEOB</name>
<sequence>MRNVRDQPKTTRRELVNDLKAAGTTVTKKTIGSTLCRKGPPAQVQVHLKFANEHLDNSVIETTQQITNTTTLSGIDVTSRTSTIMNTSTNILQYHNTYANFIIIKYFNIINKFSTINNTNNAHFQYIYIIPGNITNIQYYNISVNLQHFNIIRKFNIINITYYANIQHISIIPKYISNNIQQYNHSTSYITLKYFNIIIKFYSINITNNAISQHISIISRYITNKHQTLQHLYQLYYPLILQRYQQIQLQ</sequence>
<evidence type="ECO:0000313" key="2">
    <source>
        <dbReference type="Proteomes" id="UP001176940"/>
    </source>
</evidence>
<reference evidence="1" key="1">
    <citation type="submission" date="2023-07" db="EMBL/GenBank/DDBJ databases">
        <authorList>
            <person name="Stuckert A."/>
        </authorList>
    </citation>
    <scope>NUCLEOTIDE SEQUENCE</scope>
</reference>
<organism evidence="1 2">
    <name type="scientific">Ranitomeya imitator</name>
    <name type="common">mimic poison frog</name>
    <dbReference type="NCBI Taxonomy" id="111125"/>
    <lineage>
        <taxon>Eukaryota</taxon>
        <taxon>Metazoa</taxon>
        <taxon>Chordata</taxon>
        <taxon>Craniata</taxon>
        <taxon>Vertebrata</taxon>
        <taxon>Euteleostomi</taxon>
        <taxon>Amphibia</taxon>
        <taxon>Batrachia</taxon>
        <taxon>Anura</taxon>
        <taxon>Neobatrachia</taxon>
        <taxon>Hyloidea</taxon>
        <taxon>Dendrobatidae</taxon>
        <taxon>Dendrobatinae</taxon>
        <taxon>Ranitomeya</taxon>
    </lineage>
</organism>
<dbReference type="EMBL" id="CAUEEQ010008884">
    <property type="protein sequence ID" value="CAJ0932833.1"/>
    <property type="molecule type" value="Genomic_DNA"/>
</dbReference>
<evidence type="ECO:0000313" key="1">
    <source>
        <dbReference type="EMBL" id="CAJ0932833.1"/>
    </source>
</evidence>
<comment type="caution">
    <text evidence="1">The sequence shown here is derived from an EMBL/GenBank/DDBJ whole genome shotgun (WGS) entry which is preliminary data.</text>
</comment>
<accession>A0ABN9L709</accession>
<gene>
    <name evidence="1" type="ORF">RIMI_LOCUS5260306</name>
</gene>